<dbReference type="CDD" id="cd01949">
    <property type="entry name" value="GGDEF"/>
    <property type="match status" value="1"/>
</dbReference>
<comment type="cofactor">
    <cofactor evidence="1">
        <name>Mg(2+)</name>
        <dbReference type="ChEBI" id="CHEBI:18420"/>
    </cofactor>
</comment>
<dbReference type="PANTHER" id="PTHR45138">
    <property type="entry name" value="REGULATORY COMPONENTS OF SENSORY TRANSDUCTION SYSTEM"/>
    <property type="match status" value="1"/>
</dbReference>
<keyword evidence="5" id="KW-0812">Transmembrane</keyword>
<feature type="transmembrane region" description="Helical" evidence="5">
    <location>
        <begin position="132"/>
        <end position="150"/>
    </location>
</feature>
<evidence type="ECO:0000256" key="1">
    <source>
        <dbReference type="ARBA" id="ARBA00001946"/>
    </source>
</evidence>
<dbReference type="NCBIfam" id="TIGR00254">
    <property type="entry name" value="GGDEF"/>
    <property type="match status" value="1"/>
</dbReference>
<feature type="transmembrane region" description="Helical" evidence="5">
    <location>
        <begin position="70"/>
        <end position="90"/>
    </location>
</feature>
<keyword evidence="5" id="KW-0472">Membrane</keyword>
<protein>
    <recommendedName>
        <fullName evidence="3">diguanylate cyclase</fullName>
        <ecNumber evidence="3">2.7.7.65</ecNumber>
    </recommendedName>
</protein>
<dbReference type="PROSITE" id="PS50887">
    <property type="entry name" value="GGDEF"/>
    <property type="match status" value="1"/>
</dbReference>
<name>A0A6M2B8P0_9GAMM</name>
<dbReference type="InterPro" id="IPR029787">
    <property type="entry name" value="Nucleotide_cyclase"/>
</dbReference>
<accession>A0A6M2B8P0</accession>
<feature type="transmembrane region" description="Helical" evidence="5">
    <location>
        <begin position="96"/>
        <end position="120"/>
    </location>
</feature>
<evidence type="ECO:0000259" key="6">
    <source>
        <dbReference type="PROSITE" id="PS50887"/>
    </source>
</evidence>
<dbReference type="EC" id="2.7.7.65" evidence="3"/>
<keyword evidence="8" id="KW-1185">Reference proteome</keyword>
<dbReference type="Proteomes" id="UP000476696">
    <property type="component" value="Unassembled WGS sequence"/>
</dbReference>
<dbReference type="SUPFAM" id="SSF55073">
    <property type="entry name" value="Nucleotide cyclase"/>
    <property type="match status" value="1"/>
</dbReference>
<feature type="transmembrane region" description="Helical" evidence="5">
    <location>
        <begin position="156"/>
        <end position="178"/>
    </location>
</feature>
<dbReference type="Gene3D" id="3.30.70.270">
    <property type="match status" value="1"/>
</dbReference>
<dbReference type="GO" id="GO:0052621">
    <property type="term" value="F:diguanylate cyclase activity"/>
    <property type="evidence" value="ECO:0007669"/>
    <property type="project" value="UniProtKB-EC"/>
</dbReference>
<organism evidence="7 8">
    <name type="scientific">Rahnella contaminans</name>
    <dbReference type="NCBI Taxonomy" id="2703882"/>
    <lineage>
        <taxon>Bacteria</taxon>
        <taxon>Pseudomonadati</taxon>
        <taxon>Pseudomonadota</taxon>
        <taxon>Gammaproteobacteria</taxon>
        <taxon>Enterobacterales</taxon>
        <taxon>Yersiniaceae</taxon>
        <taxon>Rahnella</taxon>
    </lineage>
</organism>
<evidence type="ECO:0000256" key="4">
    <source>
        <dbReference type="ARBA" id="ARBA00034247"/>
    </source>
</evidence>
<comment type="caution">
    <text evidence="7">The sequence shown here is derived from an EMBL/GenBank/DDBJ whole genome shotgun (WGS) entry which is preliminary data.</text>
</comment>
<dbReference type="PANTHER" id="PTHR45138:SF9">
    <property type="entry name" value="DIGUANYLATE CYCLASE DGCM-RELATED"/>
    <property type="match status" value="1"/>
</dbReference>
<proteinExistence type="predicted"/>
<feature type="domain" description="GGDEF" evidence="6">
    <location>
        <begin position="221"/>
        <end position="352"/>
    </location>
</feature>
<dbReference type="FunFam" id="3.30.70.270:FF:000001">
    <property type="entry name" value="Diguanylate cyclase domain protein"/>
    <property type="match status" value="1"/>
</dbReference>
<reference evidence="7 8" key="1">
    <citation type="submission" date="2020-03" db="EMBL/GenBank/DDBJ databases">
        <title>Rahnella aceri sp. nov., isoated from traditional Jeju Makgeolli.</title>
        <authorList>
            <person name="Kim I.S."/>
            <person name="Jeon D."/>
        </authorList>
    </citation>
    <scope>NUCLEOTIDE SEQUENCE [LARGE SCALE GENOMIC DNA]</scope>
    <source>
        <strain evidence="7 8">Lac-M11</strain>
    </source>
</reference>
<evidence type="ECO:0000313" key="7">
    <source>
        <dbReference type="EMBL" id="NGX88983.1"/>
    </source>
</evidence>
<comment type="catalytic activity">
    <reaction evidence="4">
        <text>2 GTP = 3',3'-c-di-GMP + 2 diphosphate</text>
        <dbReference type="Rhea" id="RHEA:24898"/>
        <dbReference type="ChEBI" id="CHEBI:33019"/>
        <dbReference type="ChEBI" id="CHEBI:37565"/>
        <dbReference type="ChEBI" id="CHEBI:58805"/>
        <dbReference type="EC" id="2.7.7.65"/>
    </reaction>
</comment>
<evidence type="ECO:0000256" key="5">
    <source>
        <dbReference type="SAM" id="Phobius"/>
    </source>
</evidence>
<sequence length="352" mass="39944">MEQVIKSLDALYINICVTYASLVFFYFFLSSDGPLGPNSPLYKRVLFGVLCGAVAAFLDRDLFRLSGTVYYSFEMIPLVICVFYVGWFSVLCGFMLKFFLTGMFTIDNLFVAVMIAGICYFRPWRDNNIRTFAIATSIVLVIRLIVSAPYLNSWAIIWSSLGYQLVTLFCMFICYHGLGGKFRYVRAFFREKENSSMDFLTKTFNRMGLEEHLKAVQKNHSGFGLAMLDIDFFKKVNDTYGHAIGDDVLVRVANVARMMLRKDDVLARFGGEEFVILIASGNTYECVKCCERIRRAVESTVFTNADGEPFKITVSLGVANYQPDKSWQENIIVADSALYQSKTNGRNRTTSV</sequence>
<gene>
    <name evidence="7" type="ORF">GW579_18045</name>
</gene>
<dbReference type="InterPro" id="IPR043128">
    <property type="entry name" value="Rev_trsase/Diguanyl_cyclase"/>
</dbReference>
<evidence type="ECO:0000313" key="8">
    <source>
        <dbReference type="Proteomes" id="UP000476696"/>
    </source>
</evidence>
<dbReference type="AlphaFoldDB" id="A0A6M2B8P0"/>
<dbReference type="SMART" id="SM00267">
    <property type="entry name" value="GGDEF"/>
    <property type="match status" value="1"/>
</dbReference>
<dbReference type="EMBL" id="JAADJS010000004">
    <property type="protein sequence ID" value="NGX88983.1"/>
    <property type="molecule type" value="Genomic_DNA"/>
</dbReference>
<dbReference type="RefSeq" id="WP_165060826.1">
    <property type="nucleotide sequence ID" value="NZ_JAADJS010000004.1"/>
</dbReference>
<feature type="transmembrane region" description="Helical" evidence="5">
    <location>
        <begin position="41"/>
        <end position="58"/>
    </location>
</feature>
<keyword evidence="5" id="KW-1133">Transmembrane helix</keyword>
<dbReference type="InterPro" id="IPR000160">
    <property type="entry name" value="GGDEF_dom"/>
</dbReference>
<dbReference type="Pfam" id="PF00990">
    <property type="entry name" value="GGDEF"/>
    <property type="match status" value="1"/>
</dbReference>
<evidence type="ECO:0000256" key="2">
    <source>
        <dbReference type="ARBA" id="ARBA00004665"/>
    </source>
</evidence>
<comment type="pathway">
    <text evidence="2">Purine metabolism; 3',5'-cyclic di-GMP biosynthesis.</text>
</comment>
<evidence type="ECO:0000256" key="3">
    <source>
        <dbReference type="ARBA" id="ARBA00012528"/>
    </source>
</evidence>
<dbReference type="InterPro" id="IPR050469">
    <property type="entry name" value="Diguanylate_Cyclase"/>
</dbReference>
<feature type="transmembrane region" description="Helical" evidence="5">
    <location>
        <begin position="12"/>
        <end position="29"/>
    </location>
</feature>